<feature type="compositionally biased region" description="Low complexity" evidence="1">
    <location>
        <begin position="119"/>
        <end position="136"/>
    </location>
</feature>
<gene>
    <name evidence="2" type="ORF">CTEN0397_LOCUS9341</name>
</gene>
<accession>A0A7S1D6V0</accession>
<protein>
    <submittedName>
        <fullName evidence="2">Uncharacterized protein</fullName>
    </submittedName>
</protein>
<reference evidence="2" key="1">
    <citation type="submission" date="2021-01" db="EMBL/GenBank/DDBJ databases">
        <authorList>
            <person name="Corre E."/>
            <person name="Pelletier E."/>
            <person name="Niang G."/>
            <person name="Scheremetjew M."/>
            <person name="Finn R."/>
            <person name="Kale V."/>
            <person name="Holt S."/>
            <person name="Cochrane G."/>
            <person name="Meng A."/>
            <person name="Brown T."/>
            <person name="Cohen L."/>
        </authorList>
    </citation>
    <scope>NUCLEOTIDE SEQUENCE</scope>
    <source>
        <strain evidence="2">ECT3854</strain>
    </source>
</reference>
<name>A0A7S1D6V0_CYCTE</name>
<organism evidence="2">
    <name type="scientific">Cyclophora tenuis</name>
    <name type="common">Marine diatom</name>
    <dbReference type="NCBI Taxonomy" id="216820"/>
    <lineage>
        <taxon>Eukaryota</taxon>
        <taxon>Sar</taxon>
        <taxon>Stramenopiles</taxon>
        <taxon>Ochrophyta</taxon>
        <taxon>Bacillariophyta</taxon>
        <taxon>Fragilariophyceae</taxon>
        <taxon>Fragilariophycidae</taxon>
        <taxon>Cyclophorales</taxon>
        <taxon>Cyclophoraceae</taxon>
        <taxon>Cyclophora</taxon>
    </lineage>
</organism>
<dbReference type="AlphaFoldDB" id="A0A7S1D6V0"/>
<evidence type="ECO:0000313" key="2">
    <source>
        <dbReference type="EMBL" id="CAD8938278.1"/>
    </source>
</evidence>
<feature type="region of interest" description="Disordered" evidence="1">
    <location>
        <begin position="21"/>
        <end position="96"/>
    </location>
</feature>
<proteinExistence type="predicted"/>
<feature type="compositionally biased region" description="Low complexity" evidence="1">
    <location>
        <begin position="49"/>
        <end position="65"/>
    </location>
</feature>
<evidence type="ECO:0000256" key="1">
    <source>
        <dbReference type="SAM" id="MobiDB-lite"/>
    </source>
</evidence>
<feature type="compositionally biased region" description="Polar residues" evidence="1">
    <location>
        <begin position="76"/>
        <end position="92"/>
    </location>
</feature>
<feature type="region of interest" description="Disordered" evidence="1">
    <location>
        <begin position="114"/>
        <end position="144"/>
    </location>
</feature>
<sequence>MVSNSCNILLMSSLQAALLQQKGSSKRTRSDEGDEPLQHSLKRLRVHDSTSSSATPSPSYQMSSSGFGVKEDYLSHPSSENNYQQLTRQPTLQVPRRYATRLPQHSNLYRYENGSNTAQTLPDFQPQQQRQQNPGQETSSAYLPPMNRLLGNLHQERIERMRVQSNR</sequence>
<dbReference type="EMBL" id="HBFW01014676">
    <property type="protein sequence ID" value="CAD8938278.1"/>
    <property type="molecule type" value="Transcribed_RNA"/>
</dbReference>